<dbReference type="GO" id="GO:0005975">
    <property type="term" value="P:carbohydrate metabolic process"/>
    <property type="evidence" value="ECO:0007669"/>
    <property type="project" value="UniProtKB-UniRule"/>
</dbReference>
<evidence type="ECO:0000259" key="5">
    <source>
        <dbReference type="Pfam" id="PF01370"/>
    </source>
</evidence>
<dbReference type="Proteomes" id="UP000276985">
    <property type="component" value="Unassembled WGS sequence"/>
</dbReference>
<organism evidence="6 7">
    <name type="scientific">Pseudomonas aeruginosa</name>
    <dbReference type="NCBI Taxonomy" id="287"/>
    <lineage>
        <taxon>Bacteria</taxon>
        <taxon>Pseudomonadati</taxon>
        <taxon>Pseudomonadota</taxon>
        <taxon>Gammaproteobacteria</taxon>
        <taxon>Pseudomonadales</taxon>
        <taxon>Pseudomonadaceae</taxon>
        <taxon>Pseudomonas</taxon>
    </lineage>
</organism>
<feature type="binding site" evidence="4">
    <location>
        <position position="145"/>
    </location>
    <ligand>
        <name>NADP(+)</name>
        <dbReference type="ChEBI" id="CHEBI:58349"/>
    </ligand>
</feature>
<feature type="binding site" evidence="4">
    <location>
        <begin position="13"/>
        <end position="14"/>
    </location>
    <ligand>
        <name>NADP(+)</name>
        <dbReference type="ChEBI" id="CHEBI:58349"/>
    </ligand>
</feature>
<dbReference type="Gene3D" id="3.90.25.10">
    <property type="entry name" value="UDP-galactose 4-epimerase, domain 1"/>
    <property type="match status" value="1"/>
</dbReference>
<feature type="binding site" evidence="4">
    <location>
        <position position="56"/>
    </location>
    <ligand>
        <name>NADP(+)</name>
        <dbReference type="ChEBI" id="CHEBI:58349"/>
    </ligand>
</feature>
<dbReference type="CDD" id="cd05248">
    <property type="entry name" value="ADP_GME_SDR_e"/>
    <property type="match status" value="1"/>
</dbReference>
<comment type="pathway">
    <text evidence="4">Nucleotide-sugar biosynthesis; ADP-L-glycero-beta-D-manno-heptose biosynthesis; ADP-L-glycero-beta-D-manno-heptose from D-glycero-beta-D-manno-heptose 7-phosphate: step 4/4.</text>
</comment>
<evidence type="ECO:0000313" key="6">
    <source>
        <dbReference type="EMBL" id="RTS40475.1"/>
    </source>
</evidence>
<gene>
    <name evidence="6" type="primary">rfaD</name>
    <name evidence="4" type="synonym">hldD</name>
    <name evidence="6" type="ORF">DY940_29405</name>
</gene>
<feature type="binding site" evidence="4">
    <location>
        <position position="188"/>
    </location>
    <ligand>
        <name>substrate</name>
    </ligand>
</feature>
<feature type="binding site" evidence="4">
    <location>
        <position position="181"/>
    </location>
    <ligand>
        <name>substrate</name>
    </ligand>
</feature>
<evidence type="ECO:0000313" key="7">
    <source>
        <dbReference type="Proteomes" id="UP000276985"/>
    </source>
</evidence>
<feature type="binding site" evidence="4">
    <location>
        <position position="179"/>
    </location>
    <ligand>
        <name>NADP(+)</name>
        <dbReference type="ChEBI" id="CHEBI:58349"/>
    </ligand>
</feature>
<feature type="binding site" evidence="4">
    <location>
        <position position="215"/>
    </location>
    <ligand>
        <name>substrate</name>
    </ligand>
</feature>
<name>A0ABD7JUY4_PSEAI</name>
<dbReference type="Pfam" id="PF01370">
    <property type="entry name" value="Epimerase"/>
    <property type="match status" value="1"/>
</dbReference>
<feature type="binding site" evidence="4">
    <location>
        <position position="41"/>
    </location>
    <ligand>
        <name>NADP(+)</name>
        <dbReference type="ChEBI" id="CHEBI:58349"/>
    </ligand>
</feature>
<evidence type="ECO:0000256" key="2">
    <source>
        <dbReference type="ARBA" id="ARBA00023235"/>
    </source>
</evidence>
<comment type="caution">
    <text evidence="6">The sequence shown here is derived from an EMBL/GenBank/DDBJ whole genome shotgun (WGS) entry which is preliminary data.</text>
</comment>
<comment type="similarity">
    <text evidence="4">Belongs to the NAD(P)-dependent epimerase/dehydratase family. HldD subfamily.</text>
</comment>
<comment type="function">
    <text evidence="4">Catalyzes the interconversion between ADP-D-glycero-beta-D-manno-heptose and ADP-L-glycero-beta-D-manno-heptose via an epimerization at carbon 6 of the heptose.</text>
</comment>
<dbReference type="PANTHER" id="PTHR43103:SF3">
    <property type="entry name" value="ADP-L-GLYCERO-D-MANNO-HEPTOSE-6-EPIMERASE"/>
    <property type="match status" value="1"/>
</dbReference>
<comment type="subunit">
    <text evidence="4">Homopentamer.</text>
</comment>
<reference evidence="6 7" key="1">
    <citation type="submission" date="2018-12" db="EMBL/GenBank/DDBJ databases">
        <title>Pseudomonas aeruginosa Diversity Panel.</title>
        <authorList>
            <person name="Snesrud E."/>
            <person name="Mcgann P."/>
        </authorList>
    </citation>
    <scope>NUCLEOTIDE SEQUENCE [LARGE SCALE GENOMIC DNA]</scope>
    <source>
        <strain evidence="6 7">MRSN6241</strain>
    </source>
</reference>
<dbReference type="SUPFAM" id="SSF51735">
    <property type="entry name" value="NAD(P)-binding Rossmann-fold domains"/>
    <property type="match status" value="1"/>
</dbReference>
<dbReference type="NCBIfam" id="TIGR02197">
    <property type="entry name" value="heptose_epim"/>
    <property type="match status" value="1"/>
</dbReference>
<comment type="catalytic activity">
    <reaction evidence="4">
        <text>ADP-D-glycero-beta-D-manno-heptose = ADP-L-glycero-beta-D-manno-heptose</text>
        <dbReference type="Rhea" id="RHEA:17577"/>
        <dbReference type="ChEBI" id="CHEBI:59967"/>
        <dbReference type="ChEBI" id="CHEBI:61506"/>
        <dbReference type="EC" id="5.1.3.20"/>
    </reaction>
</comment>
<keyword evidence="2 4" id="KW-0413">Isomerase</keyword>
<comment type="cofactor">
    <cofactor evidence="4">
        <name>NADP(+)</name>
        <dbReference type="ChEBI" id="CHEBI:58349"/>
    </cofactor>
    <text evidence="4">Binds 1 NADP(+) per subunit.</text>
</comment>
<feature type="binding site" evidence="4">
    <location>
        <position position="294"/>
    </location>
    <ligand>
        <name>substrate</name>
    </ligand>
</feature>
<dbReference type="EMBL" id="RXTL01000042">
    <property type="protein sequence ID" value="RTS40475.1"/>
    <property type="molecule type" value="Genomic_DNA"/>
</dbReference>
<dbReference type="InterPro" id="IPR036291">
    <property type="entry name" value="NAD(P)-bd_dom_sf"/>
</dbReference>
<evidence type="ECO:0000256" key="1">
    <source>
        <dbReference type="ARBA" id="ARBA00022857"/>
    </source>
</evidence>
<evidence type="ECO:0000256" key="3">
    <source>
        <dbReference type="ARBA" id="ARBA00023277"/>
    </source>
</evidence>
<protein>
    <recommendedName>
        <fullName evidence="4">ADP-L-glycero-D-manno-heptose-6-epimerase</fullName>
        <ecNumber evidence="4">5.1.3.20</ecNumber>
    </recommendedName>
    <alternativeName>
        <fullName evidence="4">ADP-L-glycero-beta-D-manno-heptose-6-epimerase</fullName>
        <shortName evidence="4">ADP-glyceromanno-heptose 6-epimerase</shortName>
        <shortName evidence="4">ADP-hep 6-epimerase</shortName>
        <shortName evidence="4">AGME</shortName>
    </alternativeName>
</protein>
<proteinExistence type="inferred from homology"/>
<feature type="binding site" evidence="4">
    <location>
        <begin position="202"/>
        <end position="205"/>
    </location>
    <ligand>
        <name>substrate</name>
    </ligand>
</feature>
<keyword evidence="1 4" id="KW-0521">NADP</keyword>
<feature type="binding site" evidence="4">
    <location>
        <position position="170"/>
    </location>
    <ligand>
        <name>substrate</name>
    </ligand>
</feature>
<feature type="active site" description="Proton acceptor" evidence="4">
    <location>
        <position position="179"/>
    </location>
</feature>
<dbReference type="PANTHER" id="PTHR43103">
    <property type="entry name" value="NUCLEOSIDE-DIPHOSPHATE-SUGAR EPIMERASE"/>
    <property type="match status" value="1"/>
</dbReference>
<feature type="domain" description="NAD-dependent epimerase/dehydratase" evidence="5">
    <location>
        <begin position="5"/>
        <end position="243"/>
    </location>
</feature>
<dbReference type="HAMAP" id="MF_01601">
    <property type="entry name" value="Heptose_epimerase"/>
    <property type="match status" value="1"/>
</dbReference>
<keyword evidence="3 4" id="KW-0119">Carbohydrate metabolism</keyword>
<feature type="binding site" evidence="4">
    <location>
        <begin position="77"/>
        <end position="81"/>
    </location>
    <ligand>
        <name>NADP(+)</name>
        <dbReference type="ChEBI" id="CHEBI:58349"/>
    </ligand>
</feature>
<feature type="binding site" evidence="4">
    <location>
        <begin position="34"/>
        <end position="35"/>
    </location>
    <ligand>
        <name>NADP(+)</name>
        <dbReference type="ChEBI" id="CHEBI:58349"/>
    </ligand>
</feature>
<feature type="active site" description="Proton acceptor" evidence="4">
    <location>
        <position position="141"/>
    </location>
</feature>
<feature type="binding site" evidence="4">
    <location>
        <position position="171"/>
    </location>
    <ligand>
        <name>NADP(+)</name>
        <dbReference type="ChEBI" id="CHEBI:58349"/>
    </ligand>
</feature>
<feature type="binding site" evidence="4">
    <location>
        <position position="94"/>
    </location>
    <ligand>
        <name>NADP(+)</name>
        <dbReference type="ChEBI" id="CHEBI:58349"/>
    </ligand>
</feature>
<evidence type="ECO:0000256" key="4">
    <source>
        <dbReference type="HAMAP-Rule" id="MF_01601"/>
    </source>
</evidence>
<dbReference type="InterPro" id="IPR011912">
    <property type="entry name" value="Heptose_epim"/>
</dbReference>
<dbReference type="AlphaFoldDB" id="A0ABD7JUY4"/>
<dbReference type="EC" id="5.1.3.20" evidence="4"/>
<accession>A0ABD7JUY4</accession>
<sequence length="332" mass="37273">MPMSIIVTGAAGFIGSNLLQALNQRGETDIIAVDDLTDGEQFRNLADADIADYLDQNDFIERYARGDFGPVRALFHQGACASTLESNGRYMMENNYRYSCRLLEASLELGVPFLYASSAAIYGAGRTFREARQYERPLNVYGYSKFLFDQRVRRALPQARSQVVGLRYFNVYGPREGHKGRMASVAYHCYQQLRRDGRVVLFGEHDGFPAGGHLRDFVAVEDVARVNLHFLDHPQRSGIFNLGSGRARSFNEVALAVINSVRASADQPPLVLAQALESGLLGYREFPEALRARYQSHTCADLELLREAGYRDDFLSLEEGVGRYCRWLARSA</sequence>
<comment type="domain">
    <text evidence="4">Contains a large N-terminal NADP-binding domain, and a smaller C-terminal substrate-binding domain.</text>
</comment>
<dbReference type="GO" id="GO:0008712">
    <property type="term" value="F:ADP-glyceromanno-heptose 6-epimerase activity"/>
    <property type="evidence" value="ECO:0007669"/>
    <property type="project" value="UniProtKB-UniRule"/>
</dbReference>
<dbReference type="Gene3D" id="3.40.50.720">
    <property type="entry name" value="NAD(P)-binding Rossmann-like Domain"/>
    <property type="match status" value="1"/>
</dbReference>
<dbReference type="InterPro" id="IPR001509">
    <property type="entry name" value="Epimerase_deHydtase"/>
</dbReference>